<dbReference type="AlphaFoldDB" id="A0AAV7W911"/>
<sequence>MAGLAPADDGVHPPVGGPSNRSSERSNMASSGGSPGPDFGADPGPWYLGSRAGPLELGRPNAECATHVVLQHLVFERR</sequence>
<name>A0AAV7W911_PLEWA</name>
<evidence type="ECO:0000313" key="2">
    <source>
        <dbReference type="EMBL" id="KAJ1209863.1"/>
    </source>
</evidence>
<feature type="compositionally biased region" description="Polar residues" evidence="1">
    <location>
        <begin position="19"/>
        <end position="32"/>
    </location>
</feature>
<protein>
    <submittedName>
        <fullName evidence="2">Uncharacterized protein</fullName>
    </submittedName>
</protein>
<accession>A0AAV7W911</accession>
<feature type="region of interest" description="Disordered" evidence="1">
    <location>
        <begin position="1"/>
        <end position="57"/>
    </location>
</feature>
<evidence type="ECO:0000256" key="1">
    <source>
        <dbReference type="SAM" id="MobiDB-lite"/>
    </source>
</evidence>
<comment type="caution">
    <text evidence="2">The sequence shown here is derived from an EMBL/GenBank/DDBJ whole genome shotgun (WGS) entry which is preliminary data.</text>
</comment>
<proteinExistence type="predicted"/>
<reference evidence="2" key="1">
    <citation type="journal article" date="2022" name="bioRxiv">
        <title>Sequencing and chromosome-scale assembly of the giantPleurodeles waltlgenome.</title>
        <authorList>
            <person name="Brown T."/>
            <person name="Elewa A."/>
            <person name="Iarovenko S."/>
            <person name="Subramanian E."/>
            <person name="Araus A.J."/>
            <person name="Petzold A."/>
            <person name="Susuki M."/>
            <person name="Suzuki K.-i.T."/>
            <person name="Hayashi T."/>
            <person name="Toyoda A."/>
            <person name="Oliveira C."/>
            <person name="Osipova E."/>
            <person name="Leigh N.D."/>
            <person name="Simon A."/>
            <person name="Yun M.H."/>
        </authorList>
    </citation>
    <scope>NUCLEOTIDE SEQUENCE</scope>
    <source>
        <strain evidence="2">20211129_DDA</strain>
        <tissue evidence="2">Liver</tissue>
    </source>
</reference>
<keyword evidence="3" id="KW-1185">Reference proteome</keyword>
<organism evidence="2 3">
    <name type="scientific">Pleurodeles waltl</name>
    <name type="common">Iberian ribbed newt</name>
    <dbReference type="NCBI Taxonomy" id="8319"/>
    <lineage>
        <taxon>Eukaryota</taxon>
        <taxon>Metazoa</taxon>
        <taxon>Chordata</taxon>
        <taxon>Craniata</taxon>
        <taxon>Vertebrata</taxon>
        <taxon>Euteleostomi</taxon>
        <taxon>Amphibia</taxon>
        <taxon>Batrachia</taxon>
        <taxon>Caudata</taxon>
        <taxon>Salamandroidea</taxon>
        <taxon>Salamandridae</taxon>
        <taxon>Pleurodelinae</taxon>
        <taxon>Pleurodeles</taxon>
    </lineage>
</organism>
<dbReference type="EMBL" id="JANPWB010000002">
    <property type="protein sequence ID" value="KAJ1209863.1"/>
    <property type="molecule type" value="Genomic_DNA"/>
</dbReference>
<dbReference type="Proteomes" id="UP001066276">
    <property type="component" value="Chromosome 1_2"/>
</dbReference>
<evidence type="ECO:0000313" key="3">
    <source>
        <dbReference type="Proteomes" id="UP001066276"/>
    </source>
</evidence>
<gene>
    <name evidence="2" type="ORF">NDU88_005235</name>
</gene>